<reference evidence="9" key="2">
    <citation type="submission" date="2020-05" db="UniProtKB">
        <authorList>
            <consortium name="EnsemblMetazoa"/>
        </authorList>
    </citation>
    <scope>IDENTIFICATION</scope>
    <source>
        <strain evidence="9">IAEA</strain>
    </source>
</reference>
<protein>
    <recommendedName>
        <fullName evidence="8">Amino acid permease/ SLC12A domain-containing protein</fullName>
    </recommendedName>
</protein>
<evidence type="ECO:0000256" key="4">
    <source>
        <dbReference type="ARBA" id="ARBA00022692"/>
    </source>
</evidence>
<dbReference type="InterPro" id="IPR004841">
    <property type="entry name" value="AA-permease/SLC12A_dom"/>
</dbReference>
<keyword evidence="6" id="KW-1133">Transmembrane helix</keyword>
<evidence type="ECO:0000256" key="1">
    <source>
        <dbReference type="ARBA" id="ARBA00004651"/>
    </source>
</evidence>
<dbReference type="GO" id="GO:0055085">
    <property type="term" value="P:transmembrane transport"/>
    <property type="evidence" value="ECO:0007669"/>
    <property type="project" value="InterPro"/>
</dbReference>
<evidence type="ECO:0000256" key="6">
    <source>
        <dbReference type="ARBA" id="ARBA00022989"/>
    </source>
</evidence>
<evidence type="ECO:0000256" key="5">
    <source>
        <dbReference type="ARBA" id="ARBA00022970"/>
    </source>
</evidence>
<keyword evidence="10" id="KW-1185">Reference proteome</keyword>
<dbReference type="GO" id="GO:0006865">
    <property type="term" value="P:amino acid transport"/>
    <property type="evidence" value="ECO:0007669"/>
    <property type="project" value="UniProtKB-KW"/>
</dbReference>
<feature type="domain" description="Amino acid permease/ SLC12A" evidence="8">
    <location>
        <begin position="2"/>
        <end position="52"/>
    </location>
</feature>
<evidence type="ECO:0000313" key="10">
    <source>
        <dbReference type="Proteomes" id="UP000091820"/>
    </source>
</evidence>
<sequence>MVVTPWNVVSADRSPFVAMFTLTELPAAAGIVNFVVLTSAASSANSGIFSTSAVRAGGARRGPPAICPALAARGAIERPVVFMSVSAGRCGVNLPYSQRHDRVYSGHYRRRHPVYVCVVDYSVFLSGLPPQTSNTAPAFPLQTAAW</sequence>
<dbReference type="VEuPathDB" id="VectorBase:GBRI000168"/>
<keyword evidence="2" id="KW-0813">Transport</keyword>
<keyword evidence="3" id="KW-1003">Cell membrane</keyword>
<dbReference type="GO" id="GO:0005886">
    <property type="term" value="C:plasma membrane"/>
    <property type="evidence" value="ECO:0007669"/>
    <property type="project" value="UniProtKB-SubCell"/>
</dbReference>
<organism evidence="9 10">
    <name type="scientific">Glossina brevipalpis</name>
    <dbReference type="NCBI Taxonomy" id="37001"/>
    <lineage>
        <taxon>Eukaryota</taxon>
        <taxon>Metazoa</taxon>
        <taxon>Ecdysozoa</taxon>
        <taxon>Arthropoda</taxon>
        <taxon>Hexapoda</taxon>
        <taxon>Insecta</taxon>
        <taxon>Pterygota</taxon>
        <taxon>Neoptera</taxon>
        <taxon>Endopterygota</taxon>
        <taxon>Diptera</taxon>
        <taxon>Brachycera</taxon>
        <taxon>Muscomorpha</taxon>
        <taxon>Hippoboscoidea</taxon>
        <taxon>Glossinidae</taxon>
        <taxon>Glossina</taxon>
    </lineage>
</organism>
<dbReference type="PANTHER" id="PTHR43495:SF2">
    <property type="entry name" value="D-SERINE_D-ALANINE_GLYCINE TRANSPORTER"/>
    <property type="match status" value="1"/>
</dbReference>
<dbReference type="EnsemblMetazoa" id="GBRI000168-RA">
    <property type="protein sequence ID" value="GBRI000168-PA"/>
    <property type="gene ID" value="GBRI000168"/>
</dbReference>
<reference evidence="10" key="1">
    <citation type="submission" date="2014-03" db="EMBL/GenBank/DDBJ databases">
        <authorList>
            <person name="Aksoy S."/>
            <person name="Warren W."/>
            <person name="Wilson R.K."/>
        </authorList>
    </citation>
    <scope>NUCLEOTIDE SEQUENCE [LARGE SCALE GENOMIC DNA]</scope>
    <source>
        <strain evidence="10">IAEA</strain>
    </source>
</reference>
<dbReference type="AlphaFoldDB" id="A0A1A9VZ88"/>
<evidence type="ECO:0000313" key="9">
    <source>
        <dbReference type="EnsemblMetazoa" id="GBRI000168-PA"/>
    </source>
</evidence>
<evidence type="ECO:0000256" key="2">
    <source>
        <dbReference type="ARBA" id="ARBA00022448"/>
    </source>
</evidence>
<evidence type="ECO:0000259" key="8">
    <source>
        <dbReference type="Pfam" id="PF00324"/>
    </source>
</evidence>
<dbReference type="Proteomes" id="UP000091820">
    <property type="component" value="Unassembled WGS sequence"/>
</dbReference>
<evidence type="ECO:0000256" key="7">
    <source>
        <dbReference type="ARBA" id="ARBA00023136"/>
    </source>
</evidence>
<comment type="subcellular location">
    <subcellularLocation>
        <location evidence="1">Cell membrane</location>
        <topology evidence="1">Multi-pass membrane protein</topology>
    </subcellularLocation>
</comment>
<evidence type="ECO:0000256" key="3">
    <source>
        <dbReference type="ARBA" id="ARBA00022475"/>
    </source>
</evidence>
<keyword evidence="4" id="KW-0812">Transmembrane</keyword>
<keyword evidence="5" id="KW-0029">Amino-acid transport</keyword>
<name>A0A1A9VZ88_9MUSC</name>
<accession>A0A1A9VZ88</accession>
<dbReference type="Pfam" id="PF00324">
    <property type="entry name" value="AA_permease"/>
    <property type="match status" value="1"/>
</dbReference>
<proteinExistence type="predicted"/>
<dbReference type="PANTHER" id="PTHR43495">
    <property type="entry name" value="GABA PERMEASE"/>
    <property type="match status" value="1"/>
</dbReference>
<keyword evidence="7" id="KW-0472">Membrane</keyword>